<comment type="caution">
    <text evidence="1">The sequence shown here is derived from an EMBL/GenBank/DDBJ whole genome shotgun (WGS) entry which is preliminary data.</text>
</comment>
<dbReference type="AlphaFoldDB" id="A0A8S9ZAD0"/>
<protein>
    <submittedName>
        <fullName evidence="1">RNase_Zc3h12a domain-containing protein</fullName>
    </submittedName>
</protein>
<dbReference type="EMBL" id="JABEBT010000260">
    <property type="protein sequence ID" value="KAF7623377.1"/>
    <property type="molecule type" value="Genomic_DNA"/>
</dbReference>
<organism evidence="1 2">
    <name type="scientific">Meloidogyne graminicola</name>
    <dbReference type="NCBI Taxonomy" id="189291"/>
    <lineage>
        <taxon>Eukaryota</taxon>
        <taxon>Metazoa</taxon>
        <taxon>Ecdysozoa</taxon>
        <taxon>Nematoda</taxon>
        <taxon>Chromadorea</taxon>
        <taxon>Rhabditida</taxon>
        <taxon>Tylenchina</taxon>
        <taxon>Tylenchomorpha</taxon>
        <taxon>Tylenchoidea</taxon>
        <taxon>Meloidogynidae</taxon>
        <taxon>Meloidogyninae</taxon>
        <taxon>Meloidogyne</taxon>
    </lineage>
</organism>
<dbReference type="Proteomes" id="UP000605970">
    <property type="component" value="Unassembled WGS sequence"/>
</dbReference>
<name>A0A8S9ZAD0_9BILA</name>
<proteinExistence type="predicted"/>
<accession>A0A8S9ZAD0</accession>
<reference evidence="1" key="1">
    <citation type="journal article" date="2020" name="Ecol. Evol.">
        <title>Genome structure and content of the rice root-knot nematode (Meloidogyne graminicola).</title>
        <authorList>
            <person name="Phan N.T."/>
            <person name="Danchin E.G.J."/>
            <person name="Klopp C."/>
            <person name="Perfus-Barbeoch L."/>
            <person name="Kozlowski D.K."/>
            <person name="Koutsovoulos G.D."/>
            <person name="Lopez-Roques C."/>
            <person name="Bouchez O."/>
            <person name="Zahm M."/>
            <person name="Besnard G."/>
            <person name="Bellafiore S."/>
        </authorList>
    </citation>
    <scope>NUCLEOTIDE SEQUENCE</scope>
    <source>
        <strain evidence="1">VN-18</strain>
    </source>
</reference>
<keyword evidence="2" id="KW-1185">Reference proteome</keyword>
<gene>
    <name evidence="1" type="ORF">Mgra_00010290</name>
</gene>
<evidence type="ECO:0000313" key="1">
    <source>
        <dbReference type="EMBL" id="KAF7623377.1"/>
    </source>
</evidence>
<evidence type="ECO:0000313" key="2">
    <source>
        <dbReference type="Proteomes" id="UP000605970"/>
    </source>
</evidence>
<sequence length="122" mass="14010">MNERRSNSDGNNIQGCSKDADLLILSSDESCNEEDLPIENCFKRLAIIDTLNLIHHCALISPFAKIHNQFKCDAIAVLLLARNLLKEIFLYDGINREKVANHFILEEMQKAWIFGNYNRPFT</sequence>